<dbReference type="PANTHER" id="PTHR13767:SF2">
    <property type="entry name" value="PSEUDOURIDYLATE SYNTHASE TRUB1"/>
    <property type="match status" value="1"/>
</dbReference>
<dbReference type="GO" id="GO:0160148">
    <property type="term" value="F:tRNA pseudouridine(55) synthase activity"/>
    <property type="evidence" value="ECO:0007669"/>
    <property type="project" value="UniProtKB-EC"/>
</dbReference>
<keyword evidence="4 5" id="KW-0413">Isomerase</keyword>
<feature type="domain" description="Pseudouridine synthase II N-terminal" evidence="6">
    <location>
        <begin position="29"/>
        <end position="172"/>
    </location>
</feature>
<evidence type="ECO:0000259" key="8">
    <source>
        <dbReference type="Pfam" id="PF16198"/>
    </source>
</evidence>
<dbReference type="Gene3D" id="3.30.2350.10">
    <property type="entry name" value="Pseudouridine synthase"/>
    <property type="match status" value="1"/>
</dbReference>
<dbReference type="InterPro" id="IPR002501">
    <property type="entry name" value="PsdUridine_synth_N"/>
</dbReference>
<dbReference type="Proteomes" id="UP000464378">
    <property type="component" value="Chromosome"/>
</dbReference>
<dbReference type="InterPro" id="IPR032819">
    <property type="entry name" value="TruB_C"/>
</dbReference>
<sequence>MDGILVLDKPTGMTSRDAVNRVHGQLPRRTKIGHTGTLDPLATGVLVLCLDQATRLVEYVQEMDKVYTATIRLGARSDSDDADGTIALVDDAVMPTREQIEATLAEFHGTIDQTPPAFSAAKVAGKRAYALARRGEEVALAAKPVRIDAILITRFEPPLLEVTVRCGKGTYIRSLARDIGDRLGCGGMIEALRRTAIGPFTEATAIDLDADMTTVRAAVQPMHRILGHLPDMHVTPQQALDLRNGQFLFGLTHQPTGTEFALFQGDEFIGIGRIGEQQELRPFKMFHASPAERVAPGETKID</sequence>
<dbReference type="GO" id="GO:0003723">
    <property type="term" value="F:RNA binding"/>
    <property type="evidence" value="ECO:0007669"/>
    <property type="project" value="InterPro"/>
</dbReference>
<evidence type="ECO:0000256" key="4">
    <source>
        <dbReference type="ARBA" id="ARBA00023235"/>
    </source>
</evidence>
<dbReference type="InterPro" id="IPR014780">
    <property type="entry name" value="tRNA_psdUridine_synth_TruB"/>
</dbReference>
<comment type="similarity">
    <text evidence="2 5">Belongs to the pseudouridine synthase TruB family. Type 1 subfamily.</text>
</comment>
<accession>A0A6C2YQU6</accession>
<dbReference type="NCBIfam" id="TIGR00431">
    <property type="entry name" value="TruB"/>
    <property type="match status" value="1"/>
</dbReference>
<keyword evidence="10" id="KW-1185">Reference proteome</keyword>
<reference evidence="9" key="1">
    <citation type="submission" date="2019-04" db="EMBL/GenBank/DDBJ databases">
        <authorList>
            <consortium name="Science for Life Laboratories"/>
        </authorList>
    </citation>
    <scope>NUCLEOTIDE SEQUENCE</scope>
    <source>
        <strain evidence="9">MBLW1</strain>
    </source>
</reference>
<dbReference type="KEGG" id="tim:GMBLW1_01040"/>
<evidence type="ECO:0000256" key="1">
    <source>
        <dbReference type="ARBA" id="ARBA00000385"/>
    </source>
</evidence>
<feature type="domain" description="tRNA pseudouridylate synthase B C-terminal" evidence="8">
    <location>
        <begin position="173"/>
        <end position="210"/>
    </location>
</feature>
<dbReference type="SUPFAM" id="SSF55120">
    <property type="entry name" value="Pseudouridine synthase"/>
    <property type="match status" value="1"/>
</dbReference>
<dbReference type="HAMAP" id="MF_01080">
    <property type="entry name" value="TruB_bact"/>
    <property type="match status" value="1"/>
</dbReference>
<organism evidence="9">
    <name type="scientific">Tuwongella immobilis</name>
    <dbReference type="NCBI Taxonomy" id="692036"/>
    <lineage>
        <taxon>Bacteria</taxon>
        <taxon>Pseudomonadati</taxon>
        <taxon>Planctomycetota</taxon>
        <taxon>Planctomycetia</taxon>
        <taxon>Gemmatales</taxon>
        <taxon>Gemmataceae</taxon>
        <taxon>Tuwongella</taxon>
    </lineage>
</organism>
<evidence type="ECO:0000313" key="9">
    <source>
        <dbReference type="EMBL" id="VIP03856.1"/>
    </source>
</evidence>
<evidence type="ECO:0000256" key="2">
    <source>
        <dbReference type="ARBA" id="ARBA00005642"/>
    </source>
</evidence>
<dbReference type="InParanoid" id="A0A6C2YQU6"/>
<dbReference type="InterPro" id="IPR015240">
    <property type="entry name" value="tRNA_sdUridine_synth_fam1_C"/>
</dbReference>
<gene>
    <name evidence="5" type="primary">truB</name>
    <name evidence="9" type="ORF">GMBLW1_01040</name>
</gene>
<dbReference type="Gene3D" id="2.30.130.10">
    <property type="entry name" value="PUA domain"/>
    <property type="match status" value="1"/>
</dbReference>
<dbReference type="FunCoup" id="A0A6C2YQU6">
    <property type="interactions" value="469"/>
</dbReference>
<dbReference type="GO" id="GO:1990481">
    <property type="term" value="P:mRNA pseudouridine synthesis"/>
    <property type="evidence" value="ECO:0007669"/>
    <property type="project" value="TreeGrafter"/>
</dbReference>
<dbReference type="EMBL" id="LR586016">
    <property type="protein sequence ID" value="VIP03856.1"/>
    <property type="molecule type" value="Genomic_DNA"/>
</dbReference>
<evidence type="ECO:0000256" key="3">
    <source>
        <dbReference type="ARBA" id="ARBA00022694"/>
    </source>
</evidence>
<dbReference type="InterPro" id="IPR036974">
    <property type="entry name" value="PUA_sf"/>
</dbReference>
<keyword evidence="3 5" id="KW-0819">tRNA processing</keyword>
<dbReference type="EMBL" id="LR593887">
    <property type="protein sequence ID" value="VTS05079.1"/>
    <property type="molecule type" value="Genomic_DNA"/>
</dbReference>
<evidence type="ECO:0000259" key="6">
    <source>
        <dbReference type="Pfam" id="PF01509"/>
    </source>
</evidence>
<evidence type="ECO:0000259" key="7">
    <source>
        <dbReference type="Pfam" id="PF09157"/>
    </source>
</evidence>
<dbReference type="CDD" id="cd02573">
    <property type="entry name" value="PseudoU_synth_EcTruB"/>
    <property type="match status" value="1"/>
</dbReference>
<dbReference type="PANTHER" id="PTHR13767">
    <property type="entry name" value="TRNA-PSEUDOURIDINE SYNTHASE"/>
    <property type="match status" value="1"/>
</dbReference>
<name>A0A6C2YQU6_9BACT</name>
<comment type="catalytic activity">
    <reaction evidence="1 5">
        <text>uridine(55) in tRNA = pseudouridine(55) in tRNA</text>
        <dbReference type="Rhea" id="RHEA:42532"/>
        <dbReference type="Rhea" id="RHEA-COMP:10101"/>
        <dbReference type="Rhea" id="RHEA-COMP:10102"/>
        <dbReference type="ChEBI" id="CHEBI:65314"/>
        <dbReference type="ChEBI" id="CHEBI:65315"/>
        <dbReference type="EC" id="5.4.99.25"/>
    </reaction>
</comment>
<feature type="domain" description="tRNA pseudouridine synthase II TruB subfamily 1 C-terminal" evidence="7">
    <location>
        <begin position="230"/>
        <end position="282"/>
    </location>
</feature>
<dbReference type="EC" id="5.4.99.25" evidence="5"/>
<evidence type="ECO:0000313" key="10">
    <source>
        <dbReference type="Proteomes" id="UP000464378"/>
    </source>
</evidence>
<dbReference type="GO" id="GO:0031119">
    <property type="term" value="P:tRNA pseudouridine synthesis"/>
    <property type="evidence" value="ECO:0007669"/>
    <property type="project" value="UniProtKB-UniRule"/>
</dbReference>
<feature type="active site" description="Nucleophile" evidence="5">
    <location>
        <position position="39"/>
    </location>
</feature>
<comment type="function">
    <text evidence="5">Responsible for synthesis of pseudouridine from uracil-55 in the psi GC loop of transfer RNAs.</text>
</comment>
<evidence type="ECO:0000256" key="5">
    <source>
        <dbReference type="HAMAP-Rule" id="MF_01080"/>
    </source>
</evidence>
<dbReference type="Pfam" id="PF09157">
    <property type="entry name" value="TruB-C_2"/>
    <property type="match status" value="1"/>
</dbReference>
<proteinExistence type="inferred from homology"/>
<dbReference type="Pfam" id="PF16198">
    <property type="entry name" value="TruB_C_2"/>
    <property type="match status" value="1"/>
</dbReference>
<protein>
    <recommendedName>
        <fullName evidence="5">tRNA pseudouridine synthase B</fullName>
        <ecNumber evidence="5">5.4.99.25</ecNumber>
    </recommendedName>
    <alternativeName>
        <fullName evidence="5">tRNA pseudouridine(55) synthase</fullName>
        <shortName evidence="5">Psi55 synthase</shortName>
    </alternativeName>
    <alternativeName>
        <fullName evidence="5">tRNA pseudouridylate synthase</fullName>
    </alternativeName>
    <alternativeName>
        <fullName evidence="5">tRNA-uridine isomerase</fullName>
    </alternativeName>
</protein>
<dbReference type="AlphaFoldDB" id="A0A6C2YQU6"/>
<dbReference type="InterPro" id="IPR020103">
    <property type="entry name" value="PsdUridine_synth_cat_dom_sf"/>
</dbReference>
<dbReference type="Pfam" id="PF01509">
    <property type="entry name" value="TruB_N"/>
    <property type="match status" value="1"/>
</dbReference>
<dbReference type="RefSeq" id="WP_162659007.1">
    <property type="nucleotide sequence ID" value="NZ_LR593887.1"/>
</dbReference>